<dbReference type="AlphaFoldDB" id="A0A067SH14"/>
<dbReference type="OrthoDB" id="2929351at2759"/>
<reference evidence="3" key="1">
    <citation type="journal article" date="2014" name="Proc. Natl. Acad. Sci. U.S.A.">
        <title>Extensive sampling of basidiomycete genomes demonstrates inadequacy of the white-rot/brown-rot paradigm for wood decay fungi.</title>
        <authorList>
            <person name="Riley R."/>
            <person name="Salamov A.A."/>
            <person name="Brown D.W."/>
            <person name="Nagy L.G."/>
            <person name="Floudas D."/>
            <person name="Held B.W."/>
            <person name="Levasseur A."/>
            <person name="Lombard V."/>
            <person name="Morin E."/>
            <person name="Otillar R."/>
            <person name="Lindquist E.A."/>
            <person name="Sun H."/>
            <person name="LaButti K.M."/>
            <person name="Schmutz J."/>
            <person name="Jabbour D."/>
            <person name="Luo H."/>
            <person name="Baker S.E."/>
            <person name="Pisabarro A.G."/>
            <person name="Walton J.D."/>
            <person name="Blanchette R.A."/>
            <person name="Henrissat B."/>
            <person name="Martin F."/>
            <person name="Cullen D."/>
            <person name="Hibbett D.S."/>
            <person name="Grigoriev I.V."/>
        </authorList>
    </citation>
    <scope>NUCLEOTIDE SEQUENCE [LARGE SCALE GENOMIC DNA]</scope>
    <source>
        <strain evidence="3">CBS 339.88</strain>
    </source>
</reference>
<protein>
    <submittedName>
        <fullName evidence="2">Uncharacterized protein</fullName>
    </submittedName>
</protein>
<evidence type="ECO:0000256" key="1">
    <source>
        <dbReference type="SAM" id="SignalP"/>
    </source>
</evidence>
<keyword evidence="3" id="KW-1185">Reference proteome</keyword>
<evidence type="ECO:0000313" key="2">
    <source>
        <dbReference type="EMBL" id="KDR66033.1"/>
    </source>
</evidence>
<dbReference type="Proteomes" id="UP000027222">
    <property type="component" value="Unassembled WGS sequence"/>
</dbReference>
<dbReference type="EMBL" id="KL142428">
    <property type="protein sequence ID" value="KDR66033.1"/>
    <property type="molecule type" value="Genomic_DNA"/>
</dbReference>
<evidence type="ECO:0000313" key="3">
    <source>
        <dbReference type="Proteomes" id="UP000027222"/>
    </source>
</evidence>
<name>A0A067SH14_GALM3</name>
<feature type="chain" id="PRO_5001645727" evidence="1">
    <location>
        <begin position="28"/>
        <end position="237"/>
    </location>
</feature>
<feature type="signal peptide" evidence="1">
    <location>
        <begin position="1"/>
        <end position="27"/>
    </location>
</feature>
<keyword evidence="1" id="KW-0732">Signal</keyword>
<gene>
    <name evidence="2" type="ORF">GALMADRAFT_217246</name>
</gene>
<dbReference type="HOGENOM" id="CLU_1170707_0_0_1"/>
<accession>A0A067SH14</accession>
<sequence>MVFHISNATLSFFMLYLCANEVGRVDAAVVATKTVYGLVPSGTILSATALGVGTNGGTTYVEVGVFTTVEGSVVGSRVVDSLASETYTATFVEAESWLSMNHPFPTNAPDVDNNAQNCTIDRALNEAYCVETIGIFVSNGTAFETATLGLPLTPIYTSASTQYITSLRGLLFNNDEHTEVTQELKKTWLSTIAGLHRTTNKVTMSSDFRDANVGSGGVERVQAEDAEEISDRTTIQG</sequence>
<proteinExistence type="predicted"/>
<organism evidence="2 3">
    <name type="scientific">Galerina marginata (strain CBS 339.88)</name>
    <dbReference type="NCBI Taxonomy" id="685588"/>
    <lineage>
        <taxon>Eukaryota</taxon>
        <taxon>Fungi</taxon>
        <taxon>Dikarya</taxon>
        <taxon>Basidiomycota</taxon>
        <taxon>Agaricomycotina</taxon>
        <taxon>Agaricomycetes</taxon>
        <taxon>Agaricomycetidae</taxon>
        <taxon>Agaricales</taxon>
        <taxon>Agaricineae</taxon>
        <taxon>Strophariaceae</taxon>
        <taxon>Galerina</taxon>
    </lineage>
</organism>